<dbReference type="OMA" id="DRRYMSP"/>
<feature type="compositionally biased region" description="Polar residues" evidence="9">
    <location>
        <begin position="54"/>
        <end position="65"/>
    </location>
</feature>
<dbReference type="VEuPathDB" id="TriTrypDB:BSAL_58790"/>
<dbReference type="PROSITE" id="PS50011">
    <property type="entry name" value="PROTEIN_KINASE_DOM"/>
    <property type="match status" value="1"/>
</dbReference>
<comment type="similarity">
    <text evidence="5">Belongs to the protein kinase superfamily. Ser/Thr protein kinase family. GCN2 subfamily.</text>
</comment>
<evidence type="ECO:0000256" key="7">
    <source>
        <dbReference type="RuleBase" id="RU000304"/>
    </source>
</evidence>
<evidence type="ECO:0000259" key="10">
    <source>
        <dbReference type="PROSITE" id="PS50011"/>
    </source>
</evidence>
<gene>
    <name evidence="11" type="ORF">BSAL_58790</name>
</gene>
<evidence type="ECO:0000256" key="2">
    <source>
        <dbReference type="ARBA" id="ARBA00022741"/>
    </source>
</evidence>
<dbReference type="GO" id="GO:0005634">
    <property type="term" value="C:nucleus"/>
    <property type="evidence" value="ECO:0007669"/>
    <property type="project" value="TreeGrafter"/>
</dbReference>
<keyword evidence="8" id="KW-0175">Coiled coil</keyword>
<proteinExistence type="inferred from homology"/>
<dbReference type="Gene3D" id="1.10.510.10">
    <property type="entry name" value="Transferase(Phosphotransferase) domain 1"/>
    <property type="match status" value="1"/>
</dbReference>
<feature type="domain" description="Protein kinase" evidence="10">
    <location>
        <begin position="84"/>
        <end position="357"/>
    </location>
</feature>
<dbReference type="InterPro" id="IPR017441">
    <property type="entry name" value="Protein_kinase_ATP_BS"/>
</dbReference>
<keyword evidence="3 11" id="KW-0418">Kinase</keyword>
<dbReference type="EMBL" id="CYKH01000236">
    <property type="protein sequence ID" value="CUI12366.1"/>
    <property type="molecule type" value="Genomic_DNA"/>
</dbReference>
<feature type="coiled-coil region" evidence="8">
    <location>
        <begin position="372"/>
        <end position="399"/>
    </location>
</feature>
<name>A0A0S4KEA4_BODSA</name>
<reference evidence="12" key="1">
    <citation type="submission" date="2015-09" db="EMBL/GenBank/DDBJ databases">
        <authorList>
            <consortium name="Pathogen Informatics"/>
        </authorList>
    </citation>
    <scope>NUCLEOTIDE SEQUENCE [LARGE SCALE GENOMIC DNA]</scope>
    <source>
        <strain evidence="12">Lake Konstanz</strain>
    </source>
</reference>
<dbReference type="Proteomes" id="UP000051952">
    <property type="component" value="Unassembled WGS sequence"/>
</dbReference>
<evidence type="ECO:0000256" key="1">
    <source>
        <dbReference type="ARBA" id="ARBA00022679"/>
    </source>
</evidence>
<feature type="binding site" evidence="6">
    <location>
        <position position="113"/>
    </location>
    <ligand>
        <name>ATP</name>
        <dbReference type="ChEBI" id="CHEBI:30616"/>
    </ligand>
</feature>
<keyword evidence="1" id="KW-0808">Transferase</keyword>
<protein>
    <submittedName>
        <fullName evidence="11">Protein kinase, putative</fullName>
    </submittedName>
</protein>
<sequence>MLFAEVEDETPRTPLAPPHTPLAPASRNISVVTPQKKSSGGMSGSGGKFARSSARMSPTLSPSLPLQHAATTQDGVFSRMLLEYKQTSTIGAGSFGEVLKAVYELDHQSYAIKVSSKEIGGEFDLQHRLQEVYAASVCSHPNLVKYYDCWVDESRLHIRLEFADGGNISKLRTPWDEESLAWLLLQIGLALQWLHSSGIAHLDIKPDNILMSHSNELNRWMFKLGDLGLARRAARAPSLHSPSLALDDSIGPVTNTVNVGENDDEGDVRYLCPTMLANYGNGNAWNKEADMYSLGATVVQLTGGDPSRVRYREYGPHIHNRSLYSESLANLVQQLCDLTPVNRPSALHIVETALELLSHARPDVVGDVERRCRSRRRMLEELNEKLRDLERDICATESSGRSTSR</sequence>
<organism evidence="11 12">
    <name type="scientific">Bodo saltans</name>
    <name type="common">Flagellated protozoan</name>
    <dbReference type="NCBI Taxonomy" id="75058"/>
    <lineage>
        <taxon>Eukaryota</taxon>
        <taxon>Discoba</taxon>
        <taxon>Euglenozoa</taxon>
        <taxon>Kinetoplastea</taxon>
        <taxon>Metakinetoplastina</taxon>
        <taxon>Eubodonida</taxon>
        <taxon>Bodonidae</taxon>
        <taxon>Bodo</taxon>
    </lineage>
</organism>
<keyword evidence="2 6" id="KW-0547">Nucleotide-binding</keyword>
<evidence type="ECO:0000256" key="4">
    <source>
        <dbReference type="ARBA" id="ARBA00022840"/>
    </source>
</evidence>
<dbReference type="InterPro" id="IPR050339">
    <property type="entry name" value="CC_SR_Kinase"/>
</dbReference>
<dbReference type="GO" id="GO:0004674">
    <property type="term" value="F:protein serine/threonine kinase activity"/>
    <property type="evidence" value="ECO:0007669"/>
    <property type="project" value="UniProtKB-KW"/>
</dbReference>
<dbReference type="SUPFAM" id="SSF56112">
    <property type="entry name" value="Protein kinase-like (PK-like)"/>
    <property type="match status" value="1"/>
</dbReference>
<dbReference type="GO" id="GO:0004713">
    <property type="term" value="F:protein tyrosine kinase activity"/>
    <property type="evidence" value="ECO:0007669"/>
    <property type="project" value="TreeGrafter"/>
</dbReference>
<evidence type="ECO:0000313" key="12">
    <source>
        <dbReference type="Proteomes" id="UP000051952"/>
    </source>
</evidence>
<dbReference type="InterPro" id="IPR008271">
    <property type="entry name" value="Ser/Thr_kinase_AS"/>
</dbReference>
<keyword evidence="7" id="KW-0723">Serine/threonine-protein kinase</keyword>
<accession>A0A0S4KEA4</accession>
<dbReference type="PANTHER" id="PTHR11042:SF185">
    <property type="entry name" value="WEE1-LIKE PROTEIN KINASE"/>
    <property type="match status" value="1"/>
</dbReference>
<evidence type="ECO:0000313" key="11">
    <source>
        <dbReference type="EMBL" id="CUI12366.1"/>
    </source>
</evidence>
<dbReference type="OrthoDB" id="5337378at2759"/>
<evidence type="ECO:0000256" key="3">
    <source>
        <dbReference type="ARBA" id="ARBA00022777"/>
    </source>
</evidence>
<dbReference type="PROSITE" id="PS00108">
    <property type="entry name" value="PROTEIN_KINASE_ST"/>
    <property type="match status" value="1"/>
</dbReference>
<evidence type="ECO:0000256" key="6">
    <source>
        <dbReference type="PROSITE-ProRule" id="PRU10141"/>
    </source>
</evidence>
<keyword evidence="12" id="KW-1185">Reference proteome</keyword>
<dbReference type="Pfam" id="PF00069">
    <property type="entry name" value="Pkinase"/>
    <property type="match status" value="1"/>
</dbReference>
<dbReference type="GO" id="GO:0005524">
    <property type="term" value="F:ATP binding"/>
    <property type="evidence" value="ECO:0007669"/>
    <property type="project" value="UniProtKB-UniRule"/>
</dbReference>
<dbReference type="CDD" id="cd00180">
    <property type="entry name" value="PKc"/>
    <property type="match status" value="1"/>
</dbReference>
<feature type="region of interest" description="Disordered" evidence="9">
    <location>
        <begin position="1"/>
        <end position="65"/>
    </location>
</feature>
<dbReference type="SMART" id="SM00220">
    <property type="entry name" value="S_TKc"/>
    <property type="match status" value="1"/>
</dbReference>
<dbReference type="PANTHER" id="PTHR11042">
    <property type="entry name" value="EUKARYOTIC TRANSLATION INITIATION FACTOR 2-ALPHA KINASE EIF2-ALPHA KINASE -RELATED"/>
    <property type="match status" value="1"/>
</dbReference>
<evidence type="ECO:0000256" key="9">
    <source>
        <dbReference type="SAM" id="MobiDB-lite"/>
    </source>
</evidence>
<keyword evidence="4 6" id="KW-0067">ATP-binding</keyword>
<dbReference type="InterPro" id="IPR000719">
    <property type="entry name" value="Prot_kinase_dom"/>
</dbReference>
<dbReference type="AlphaFoldDB" id="A0A0S4KEA4"/>
<evidence type="ECO:0000256" key="8">
    <source>
        <dbReference type="SAM" id="Coils"/>
    </source>
</evidence>
<dbReference type="GO" id="GO:0005737">
    <property type="term" value="C:cytoplasm"/>
    <property type="evidence" value="ECO:0007669"/>
    <property type="project" value="TreeGrafter"/>
</dbReference>
<dbReference type="PROSITE" id="PS00107">
    <property type="entry name" value="PROTEIN_KINASE_ATP"/>
    <property type="match status" value="1"/>
</dbReference>
<evidence type="ECO:0000256" key="5">
    <source>
        <dbReference type="ARBA" id="ARBA00037982"/>
    </source>
</evidence>
<dbReference type="InterPro" id="IPR011009">
    <property type="entry name" value="Kinase-like_dom_sf"/>
</dbReference>
<dbReference type="Gene3D" id="3.30.200.20">
    <property type="entry name" value="Phosphorylase Kinase, domain 1"/>
    <property type="match status" value="1"/>
</dbReference>